<keyword evidence="11" id="KW-1185">Reference proteome</keyword>
<dbReference type="PANTHER" id="PTHR30489:SF0">
    <property type="entry name" value="LIPOPROTEIN-RELEASING SYSTEM TRANSMEMBRANE PROTEIN LOLE"/>
    <property type="match status" value="1"/>
</dbReference>
<dbReference type="Pfam" id="PF12704">
    <property type="entry name" value="MacB_PCD"/>
    <property type="match status" value="1"/>
</dbReference>
<evidence type="ECO:0000256" key="6">
    <source>
        <dbReference type="ARBA" id="ARBA00023136"/>
    </source>
</evidence>
<dbReference type="GO" id="GO:0044874">
    <property type="term" value="P:lipoprotein localization to outer membrane"/>
    <property type="evidence" value="ECO:0007669"/>
    <property type="project" value="TreeGrafter"/>
</dbReference>
<gene>
    <name evidence="10" type="ORF">MUY27_14290</name>
</gene>
<feature type="transmembrane region" description="Helical" evidence="7">
    <location>
        <begin position="377"/>
        <end position="400"/>
    </location>
</feature>
<evidence type="ECO:0000256" key="3">
    <source>
        <dbReference type="ARBA" id="ARBA00022475"/>
    </source>
</evidence>
<dbReference type="Proteomes" id="UP001139450">
    <property type="component" value="Unassembled WGS sequence"/>
</dbReference>
<evidence type="ECO:0000256" key="2">
    <source>
        <dbReference type="ARBA" id="ARBA00005236"/>
    </source>
</evidence>
<reference evidence="10" key="1">
    <citation type="submission" date="2022-04" db="EMBL/GenBank/DDBJ databases">
        <title>Mucilaginibacter sp. RS28 isolated from freshwater.</title>
        <authorList>
            <person name="Ko S.-R."/>
        </authorList>
    </citation>
    <scope>NUCLEOTIDE SEQUENCE</scope>
    <source>
        <strain evidence="10">RS28</strain>
    </source>
</reference>
<comment type="caution">
    <text evidence="10">The sequence shown here is derived from an EMBL/GenBank/DDBJ whole genome shotgun (WGS) entry which is preliminary data.</text>
</comment>
<name>A0A9X1X722_9SPHI</name>
<evidence type="ECO:0000256" key="1">
    <source>
        <dbReference type="ARBA" id="ARBA00004651"/>
    </source>
</evidence>
<dbReference type="GO" id="GO:0098797">
    <property type="term" value="C:plasma membrane protein complex"/>
    <property type="evidence" value="ECO:0007669"/>
    <property type="project" value="TreeGrafter"/>
</dbReference>
<keyword evidence="6 7" id="KW-0472">Membrane</keyword>
<proteinExistence type="inferred from homology"/>
<evidence type="ECO:0000256" key="5">
    <source>
        <dbReference type="ARBA" id="ARBA00022989"/>
    </source>
</evidence>
<keyword evidence="5 7" id="KW-1133">Transmembrane helix</keyword>
<dbReference type="InterPro" id="IPR003838">
    <property type="entry name" value="ABC3_permease_C"/>
</dbReference>
<feature type="transmembrane region" description="Helical" evidence="7">
    <location>
        <begin position="321"/>
        <end position="346"/>
    </location>
</feature>
<evidence type="ECO:0000313" key="11">
    <source>
        <dbReference type="Proteomes" id="UP001139450"/>
    </source>
</evidence>
<feature type="transmembrane region" description="Helical" evidence="7">
    <location>
        <begin position="275"/>
        <end position="301"/>
    </location>
</feature>
<protein>
    <submittedName>
        <fullName evidence="10">ABC transporter permease</fullName>
    </submittedName>
</protein>
<keyword evidence="4 7" id="KW-0812">Transmembrane</keyword>
<feature type="domain" description="MacB-like periplasmic core" evidence="9">
    <location>
        <begin position="25"/>
        <end position="247"/>
    </location>
</feature>
<sequence length="410" mass="44914">MNTSVYIAKRYLLSTKKMHAVNIISGISMLGVFIGSAALIIILSVFNGLEKVILSMYNNFTPELKIEPKYGKAFSPDNPVLQKLKQDNRIFSYTEVLQERALLRYGDRQVIATVKGVSDDFLKNKQLDSTIINGSFTISAGGEATAVVGAVLQGSLGVNVHDHLTSLQVYSPNKNSSVSSINPADEFTVRYIYPAGIFSVQQEFDDLLIVPLGFMRGLLSEPTDVSSVELNFKKGTNVLAVQKDLEDQLDKRKFTVKNRYEQNTLLYKTLHVEKWAVFAILSFVLLIATFNIIGSLTMLVIDKKKDIAILTSLGAGKSLIQGIFFFEGMLISLIGCVGGIIIGLIFCLLQQKYGFITMGGDLTIVNAYPVAFKASDFILVFLTVASIAVVASGISARLSVKGLSDFKQDL</sequence>
<dbReference type="Pfam" id="PF02687">
    <property type="entry name" value="FtsX"/>
    <property type="match status" value="1"/>
</dbReference>
<organism evidence="10 11">
    <name type="scientific">Mucilaginibacter straminoryzae</name>
    <dbReference type="NCBI Taxonomy" id="2932774"/>
    <lineage>
        <taxon>Bacteria</taxon>
        <taxon>Pseudomonadati</taxon>
        <taxon>Bacteroidota</taxon>
        <taxon>Sphingobacteriia</taxon>
        <taxon>Sphingobacteriales</taxon>
        <taxon>Sphingobacteriaceae</taxon>
        <taxon>Mucilaginibacter</taxon>
    </lineage>
</organism>
<evidence type="ECO:0000259" key="9">
    <source>
        <dbReference type="Pfam" id="PF12704"/>
    </source>
</evidence>
<feature type="domain" description="ABC3 transporter permease C-terminal" evidence="8">
    <location>
        <begin position="279"/>
        <end position="399"/>
    </location>
</feature>
<evidence type="ECO:0000256" key="4">
    <source>
        <dbReference type="ARBA" id="ARBA00022692"/>
    </source>
</evidence>
<accession>A0A9X1X722</accession>
<evidence type="ECO:0000256" key="7">
    <source>
        <dbReference type="SAM" id="Phobius"/>
    </source>
</evidence>
<dbReference type="RefSeq" id="WP_245130901.1">
    <property type="nucleotide sequence ID" value="NZ_JALJEJ010000006.1"/>
</dbReference>
<evidence type="ECO:0000313" key="10">
    <source>
        <dbReference type="EMBL" id="MCJ8210883.1"/>
    </source>
</evidence>
<dbReference type="InterPro" id="IPR025857">
    <property type="entry name" value="MacB_PCD"/>
</dbReference>
<feature type="transmembrane region" description="Helical" evidence="7">
    <location>
        <begin position="20"/>
        <end position="46"/>
    </location>
</feature>
<comment type="subcellular location">
    <subcellularLocation>
        <location evidence="1">Cell membrane</location>
        <topology evidence="1">Multi-pass membrane protein</topology>
    </subcellularLocation>
</comment>
<dbReference type="PANTHER" id="PTHR30489">
    <property type="entry name" value="LIPOPROTEIN-RELEASING SYSTEM TRANSMEMBRANE PROTEIN LOLE"/>
    <property type="match status" value="1"/>
</dbReference>
<dbReference type="AlphaFoldDB" id="A0A9X1X722"/>
<dbReference type="EMBL" id="JALJEJ010000006">
    <property type="protein sequence ID" value="MCJ8210883.1"/>
    <property type="molecule type" value="Genomic_DNA"/>
</dbReference>
<dbReference type="InterPro" id="IPR051447">
    <property type="entry name" value="Lipoprotein-release_system"/>
</dbReference>
<evidence type="ECO:0000259" key="8">
    <source>
        <dbReference type="Pfam" id="PF02687"/>
    </source>
</evidence>
<comment type="similarity">
    <text evidence="2">Belongs to the ABC-4 integral membrane protein family. LolC/E subfamily.</text>
</comment>
<keyword evidence="3" id="KW-1003">Cell membrane</keyword>